<keyword evidence="2" id="KW-1185">Reference proteome</keyword>
<evidence type="ECO:0000313" key="2">
    <source>
        <dbReference type="Proteomes" id="UP000037558"/>
    </source>
</evidence>
<dbReference type="EMBL" id="LILC01000013">
    <property type="protein sequence ID" value="KOO46375.1"/>
    <property type="molecule type" value="Genomic_DNA"/>
</dbReference>
<dbReference type="AlphaFoldDB" id="A0A0M0L5L5"/>
<organism evidence="1 2">
    <name type="scientific">Priestia koreensis</name>
    <dbReference type="NCBI Taxonomy" id="284581"/>
    <lineage>
        <taxon>Bacteria</taxon>
        <taxon>Bacillati</taxon>
        <taxon>Bacillota</taxon>
        <taxon>Bacilli</taxon>
        <taxon>Bacillales</taxon>
        <taxon>Bacillaceae</taxon>
        <taxon>Priestia</taxon>
    </lineage>
</organism>
<proteinExistence type="predicted"/>
<accession>A0A0M0L5L5</accession>
<gene>
    <name evidence="1" type="ORF">AMD01_11075</name>
</gene>
<comment type="caution">
    <text evidence="1">The sequence shown here is derived from an EMBL/GenBank/DDBJ whole genome shotgun (WGS) entry which is preliminary data.</text>
</comment>
<reference evidence="2" key="1">
    <citation type="submission" date="2015-08" db="EMBL/GenBank/DDBJ databases">
        <title>Fjat-14210 dsm16467.</title>
        <authorList>
            <person name="Liu B."/>
            <person name="Wang J."/>
            <person name="Zhu Y."/>
            <person name="Liu G."/>
            <person name="Chen Q."/>
            <person name="Chen Z."/>
            <person name="Lan J."/>
            <person name="Che J."/>
            <person name="Ge C."/>
            <person name="Shi H."/>
            <person name="Pan Z."/>
            <person name="Liu X."/>
        </authorList>
    </citation>
    <scope>NUCLEOTIDE SEQUENCE [LARGE SCALE GENOMIC DNA]</scope>
    <source>
        <strain evidence="2">DSM 16467</strain>
    </source>
</reference>
<dbReference type="PATRIC" id="fig|284581.3.peg.2318"/>
<protein>
    <submittedName>
        <fullName evidence="1">Uncharacterized protein</fullName>
    </submittedName>
</protein>
<sequence>MKIAEVEELFNEYGISFHLSYPLELSGLYHTMNRRTIRTFLEQIEAIDEMSFEAFYYQYKVFQAAFERNELPL</sequence>
<dbReference type="Proteomes" id="UP000037558">
    <property type="component" value="Unassembled WGS sequence"/>
</dbReference>
<name>A0A0M0L5L5_9BACI</name>
<dbReference type="RefSeq" id="WP_053401458.1">
    <property type="nucleotide sequence ID" value="NZ_LILC01000013.1"/>
</dbReference>
<evidence type="ECO:0000313" key="1">
    <source>
        <dbReference type="EMBL" id="KOO46375.1"/>
    </source>
</evidence>